<evidence type="ECO:0000256" key="2">
    <source>
        <dbReference type="ARBA" id="ARBA00022475"/>
    </source>
</evidence>
<feature type="binding site" evidence="10">
    <location>
        <position position="73"/>
    </location>
    <ligand>
        <name>Na(+)</name>
        <dbReference type="ChEBI" id="CHEBI:29101"/>
        <note>structural</note>
    </ligand>
</feature>
<name>A0A1T4YN39_9BACL</name>
<dbReference type="EMBL" id="FUYJ01000006">
    <property type="protein sequence ID" value="SKB02685.1"/>
    <property type="molecule type" value="Genomic_DNA"/>
</dbReference>
<evidence type="ECO:0000256" key="10">
    <source>
        <dbReference type="HAMAP-Rule" id="MF_00454"/>
    </source>
</evidence>
<dbReference type="Proteomes" id="UP000190042">
    <property type="component" value="Unassembled WGS sequence"/>
</dbReference>
<evidence type="ECO:0000256" key="4">
    <source>
        <dbReference type="ARBA" id="ARBA00022989"/>
    </source>
</evidence>
<evidence type="ECO:0000256" key="7">
    <source>
        <dbReference type="ARBA" id="ARBA00035120"/>
    </source>
</evidence>
<dbReference type="RefSeq" id="WP_078818226.1">
    <property type="nucleotide sequence ID" value="NZ_FUYJ01000006.1"/>
</dbReference>
<dbReference type="PANTHER" id="PTHR28259:SF1">
    <property type="entry name" value="FLUORIDE EXPORT PROTEIN 1-RELATED"/>
    <property type="match status" value="1"/>
</dbReference>
<keyword evidence="10" id="KW-0813">Transport</keyword>
<keyword evidence="5 10" id="KW-0472">Membrane</keyword>
<sequence length="123" mass="12910">MRVRLYIGIAGAIGAVTRLLVGQLWIVNGAFPVATFAVNMVGTLLLCILVERARLGGHLSPLAVTVITVGFLGAFTTFSAVSLETIQLLKDGLMVIAGAYVFCCLFGGLTMAAFGFTLARKVT</sequence>
<dbReference type="Pfam" id="PF02537">
    <property type="entry name" value="CRCB"/>
    <property type="match status" value="1"/>
</dbReference>
<keyword evidence="2 10" id="KW-1003">Cell membrane</keyword>
<keyword evidence="4 10" id="KW-1133">Transmembrane helix</keyword>
<comment type="catalytic activity">
    <reaction evidence="8">
        <text>fluoride(in) = fluoride(out)</text>
        <dbReference type="Rhea" id="RHEA:76159"/>
        <dbReference type="ChEBI" id="CHEBI:17051"/>
    </reaction>
    <physiologicalReaction direction="left-to-right" evidence="8">
        <dbReference type="Rhea" id="RHEA:76160"/>
    </physiologicalReaction>
</comment>
<dbReference type="AlphaFoldDB" id="A0A1T4YN39"/>
<organism evidence="11 12">
    <name type="scientific">Sporosarcina newyorkensis</name>
    <dbReference type="NCBI Taxonomy" id="759851"/>
    <lineage>
        <taxon>Bacteria</taxon>
        <taxon>Bacillati</taxon>
        <taxon>Bacillota</taxon>
        <taxon>Bacilli</taxon>
        <taxon>Bacillales</taxon>
        <taxon>Caryophanaceae</taxon>
        <taxon>Sporosarcina</taxon>
    </lineage>
</organism>
<accession>A0A1T4YN39</accession>
<evidence type="ECO:0000256" key="5">
    <source>
        <dbReference type="ARBA" id="ARBA00023136"/>
    </source>
</evidence>
<keyword evidence="3 10" id="KW-0812">Transmembrane</keyword>
<keyword evidence="10" id="KW-0915">Sodium</keyword>
<evidence type="ECO:0000256" key="8">
    <source>
        <dbReference type="ARBA" id="ARBA00035585"/>
    </source>
</evidence>
<dbReference type="HAMAP" id="MF_00454">
    <property type="entry name" value="FluC"/>
    <property type="match status" value="1"/>
</dbReference>
<feature type="transmembrane region" description="Helical" evidence="10">
    <location>
        <begin position="5"/>
        <end position="25"/>
    </location>
</feature>
<comment type="activity regulation">
    <text evidence="10">Na(+) is not transported, but it plays an essential structural role and its presence is essential for fluoride channel function.</text>
</comment>
<comment type="function">
    <text evidence="9 10">Fluoride-specific ion channel. Important for reducing fluoride concentration in the cell, thus reducing its toxicity.</text>
</comment>
<evidence type="ECO:0000313" key="12">
    <source>
        <dbReference type="Proteomes" id="UP000190042"/>
    </source>
</evidence>
<evidence type="ECO:0000256" key="1">
    <source>
        <dbReference type="ARBA" id="ARBA00004651"/>
    </source>
</evidence>
<keyword evidence="10" id="KW-0406">Ion transport</keyword>
<feature type="transmembrane region" description="Helical" evidence="10">
    <location>
        <begin position="31"/>
        <end position="50"/>
    </location>
</feature>
<proteinExistence type="inferred from homology"/>
<gene>
    <name evidence="10" type="primary">fluC</name>
    <name evidence="10" type="synonym">crcB</name>
    <name evidence="11" type="ORF">SAMN04244570_3050</name>
</gene>
<comment type="similarity">
    <text evidence="7 10">Belongs to the fluoride channel Fluc/FEX (TC 1.A.43) family.</text>
</comment>
<keyword evidence="12" id="KW-1185">Reference proteome</keyword>
<evidence type="ECO:0000313" key="11">
    <source>
        <dbReference type="EMBL" id="SKB02685.1"/>
    </source>
</evidence>
<dbReference type="GO" id="GO:0140114">
    <property type="term" value="P:cellular detoxification of fluoride"/>
    <property type="evidence" value="ECO:0007669"/>
    <property type="project" value="UniProtKB-UniRule"/>
</dbReference>
<evidence type="ECO:0000256" key="3">
    <source>
        <dbReference type="ARBA" id="ARBA00022692"/>
    </source>
</evidence>
<evidence type="ECO:0000256" key="6">
    <source>
        <dbReference type="ARBA" id="ARBA00023303"/>
    </source>
</evidence>
<keyword evidence="6 10" id="KW-0407">Ion channel</keyword>
<keyword evidence="10" id="KW-0479">Metal-binding</keyword>
<protein>
    <recommendedName>
        <fullName evidence="10">Fluoride-specific ion channel FluC</fullName>
    </recommendedName>
</protein>
<dbReference type="GO" id="GO:0046872">
    <property type="term" value="F:metal ion binding"/>
    <property type="evidence" value="ECO:0007669"/>
    <property type="project" value="UniProtKB-KW"/>
</dbReference>
<dbReference type="GO" id="GO:0005886">
    <property type="term" value="C:plasma membrane"/>
    <property type="evidence" value="ECO:0007669"/>
    <property type="project" value="UniProtKB-SubCell"/>
</dbReference>
<evidence type="ECO:0000256" key="9">
    <source>
        <dbReference type="ARBA" id="ARBA00049940"/>
    </source>
</evidence>
<dbReference type="PANTHER" id="PTHR28259">
    <property type="entry name" value="FLUORIDE EXPORT PROTEIN 1-RELATED"/>
    <property type="match status" value="1"/>
</dbReference>
<feature type="transmembrane region" description="Helical" evidence="10">
    <location>
        <begin position="62"/>
        <end position="81"/>
    </location>
</feature>
<feature type="transmembrane region" description="Helical" evidence="10">
    <location>
        <begin position="93"/>
        <end position="119"/>
    </location>
</feature>
<reference evidence="12" key="1">
    <citation type="submission" date="2017-02" db="EMBL/GenBank/DDBJ databases">
        <authorList>
            <person name="Varghese N."/>
            <person name="Submissions S."/>
        </authorList>
    </citation>
    <scope>NUCLEOTIDE SEQUENCE [LARGE SCALE GENOMIC DNA]</scope>
    <source>
        <strain evidence="12">DSM 23966</strain>
    </source>
</reference>
<dbReference type="GO" id="GO:0062054">
    <property type="term" value="F:fluoride channel activity"/>
    <property type="evidence" value="ECO:0007669"/>
    <property type="project" value="UniProtKB-UniRule"/>
</dbReference>
<dbReference type="InterPro" id="IPR003691">
    <property type="entry name" value="FluC"/>
</dbReference>
<feature type="binding site" evidence="10">
    <location>
        <position position="76"/>
    </location>
    <ligand>
        <name>Na(+)</name>
        <dbReference type="ChEBI" id="CHEBI:29101"/>
        <note>structural</note>
    </ligand>
</feature>
<comment type="subcellular location">
    <subcellularLocation>
        <location evidence="1 10">Cell membrane</location>
        <topology evidence="1 10">Multi-pass membrane protein</topology>
    </subcellularLocation>
</comment>